<evidence type="ECO:0000313" key="7">
    <source>
        <dbReference type="EMBL" id="KAF7634425.1"/>
    </source>
</evidence>
<reference evidence="7" key="1">
    <citation type="journal article" date="2020" name="Ecol. Evol.">
        <title>Genome structure and content of the rice root-knot nematode (Meloidogyne graminicola).</title>
        <authorList>
            <person name="Phan N.T."/>
            <person name="Danchin E.G.J."/>
            <person name="Klopp C."/>
            <person name="Perfus-Barbeoch L."/>
            <person name="Kozlowski D.K."/>
            <person name="Koutsovoulos G.D."/>
            <person name="Lopez-Roques C."/>
            <person name="Bouchez O."/>
            <person name="Zahm M."/>
            <person name="Besnard G."/>
            <person name="Bellafiore S."/>
        </authorList>
    </citation>
    <scope>NUCLEOTIDE SEQUENCE</scope>
    <source>
        <strain evidence="7">VN-18</strain>
    </source>
</reference>
<dbReference type="InterPro" id="IPR050271">
    <property type="entry name" value="UDP-glycosyltransferase"/>
</dbReference>
<comment type="catalytic activity">
    <reaction evidence="5">
        <text>glucuronate acceptor + UDP-alpha-D-glucuronate = acceptor beta-D-glucuronoside + UDP + H(+)</text>
        <dbReference type="Rhea" id="RHEA:21032"/>
        <dbReference type="ChEBI" id="CHEBI:15378"/>
        <dbReference type="ChEBI" id="CHEBI:58052"/>
        <dbReference type="ChEBI" id="CHEBI:58223"/>
        <dbReference type="ChEBI" id="CHEBI:132367"/>
        <dbReference type="ChEBI" id="CHEBI:132368"/>
        <dbReference type="EC" id="2.4.1.17"/>
    </reaction>
</comment>
<protein>
    <recommendedName>
        <fullName evidence="2">glucuronosyltransferase</fullName>
        <ecNumber evidence="2">2.4.1.17</ecNumber>
    </recommendedName>
</protein>
<dbReference type="AlphaFoldDB" id="A0A8S9ZMB8"/>
<dbReference type="GO" id="GO:0015020">
    <property type="term" value="F:glucuronosyltransferase activity"/>
    <property type="evidence" value="ECO:0007669"/>
    <property type="project" value="UniProtKB-EC"/>
</dbReference>
<dbReference type="Gene3D" id="3.40.50.2000">
    <property type="entry name" value="Glycogen Phosphorylase B"/>
    <property type="match status" value="1"/>
</dbReference>
<comment type="caution">
    <text evidence="7">The sequence shown here is derived from an EMBL/GenBank/DDBJ whole genome shotgun (WGS) entry which is preliminary data.</text>
</comment>
<organism evidence="7 8">
    <name type="scientific">Meloidogyne graminicola</name>
    <dbReference type="NCBI Taxonomy" id="189291"/>
    <lineage>
        <taxon>Eukaryota</taxon>
        <taxon>Metazoa</taxon>
        <taxon>Ecdysozoa</taxon>
        <taxon>Nematoda</taxon>
        <taxon>Chromadorea</taxon>
        <taxon>Rhabditida</taxon>
        <taxon>Tylenchina</taxon>
        <taxon>Tylenchomorpha</taxon>
        <taxon>Tylenchoidea</taxon>
        <taxon>Meloidogynidae</taxon>
        <taxon>Meloidogyninae</taxon>
        <taxon>Meloidogyne</taxon>
    </lineage>
</organism>
<accession>A0A8S9ZMB8</accession>
<name>A0A8S9ZMB8_9BILA</name>
<dbReference type="SUPFAM" id="SSF53756">
    <property type="entry name" value="UDP-Glycosyltransferase/glycogen phosphorylase"/>
    <property type="match status" value="1"/>
</dbReference>
<dbReference type="EMBL" id="JABEBT010000058">
    <property type="protein sequence ID" value="KAF7634425.1"/>
    <property type="molecule type" value="Genomic_DNA"/>
</dbReference>
<proteinExistence type="inferred from homology"/>
<dbReference type="Proteomes" id="UP000605970">
    <property type="component" value="Unassembled WGS sequence"/>
</dbReference>
<evidence type="ECO:0000256" key="4">
    <source>
        <dbReference type="ARBA" id="ARBA00022679"/>
    </source>
</evidence>
<dbReference type="InterPro" id="IPR002213">
    <property type="entry name" value="UDP_glucos_trans"/>
</dbReference>
<feature type="transmembrane region" description="Helical" evidence="6">
    <location>
        <begin position="6"/>
        <end position="29"/>
    </location>
</feature>
<keyword evidence="3" id="KW-0328">Glycosyltransferase</keyword>
<keyword evidence="6" id="KW-0472">Membrane</keyword>
<keyword evidence="8" id="KW-1185">Reference proteome</keyword>
<gene>
    <name evidence="7" type="ORF">Mgra_00006180</name>
</gene>
<comment type="similarity">
    <text evidence="1">Belongs to the UDP-glycosyltransferase family.</text>
</comment>
<sequence>MIFNFALILFLNIIYFSAGANILISPSWLSPVHRFTMRELATELLKRNHSVTWLEYGLRPHSISLPKGVEEIFLRVDNAPRVSALLTSKGKIQLTSNEQLWKENFWDPVEKISGWLASLDLCQAVLKEHKNAFDQLIKRDFAVAVVDDLYNPCALLHVGIKRSLFVYWSITGLRTESAWANQSPSPPSYIPVPGTGLTDELGFWARCYNLLAYLRELYIHQHLILRRVDRITQNYFPDKNLPDAFTIERNASINFVNNPPIFDFARPFMPRVNFVGGLHCRNQSKKKWVDKKLEQFINESNDERGFILITGGFSIQWGSAPKDVILIQNARHIYLMEVFLLNFNLKCPYLGLNSVIESIWHGVPIIGWPLTAYTRDNLLRVTARQAGLMLEQKRPSDRQLLSAFKRIYIKFYKEEMLVFQDMLIDVPYTELNHSAFWVEFIVRHQEVPHARSGADDLNIFQYFLVDVVIFLAGCALLIIGLLLNLLKFSVRFLFWAILRLKCFVMHSSDKKEAKYVKLEKKDPLAKKKD</sequence>
<evidence type="ECO:0000313" key="8">
    <source>
        <dbReference type="Proteomes" id="UP000605970"/>
    </source>
</evidence>
<dbReference type="Pfam" id="PF00201">
    <property type="entry name" value="UDPGT"/>
    <property type="match status" value="2"/>
</dbReference>
<keyword evidence="6" id="KW-0812">Transmembrane</keyword>
<dbReference type="OrthoDB" id="5835829at2759"/>
<evidence type="ECO:0000256" key="3">
    <source>
        <dbReference type="ARBA" id="ARBA00022676"/>
    </source>
</evidence>
<evidence type="ECO:0000256" key="2">
    <source>
        <dbReference type="ARBA" id="ARBA00012544"/>
    </source>
</evidence>
<dbReference type="EC" id="2.4.1.17" evidence="2"/>
<dbReference type="PANTHER" id="PTHR48043:SF5">
    <property type="entry name" value="UDP-GLUCURONOSYLTRANSFERASE UGT-58-RELATED"/>
    <property type="match status" value="1"/>
</dbReference>
<evidence type="ECO:0000256" key="5">
    <source>
        <dbReference type="ARBA" id="ARBA00047475"/>
    </source>
</evidence>
<dbReference type="PANTHER" id="PTHR48043">
    <property type="entry name" value="EG:EG0003.4 PROTEIN-RELATED"/>
    <property type="match status" value="1"/>
</dbReference>
<keyword evidence="4" id="KW-0808">Transferase</keyword>
<evidence type="ECO:0000256" key="6">
    <source>
        <dbReference type="SAM" id="Phobius"/>
    </source>
</evidence>
<keyword evidence="6" id="KW-1133">Transmembrane helix</keyword>
<feature type="transmembrane region" description="Helical" evidence="6">
    <location>
        <begin position="459"/>
        <end position="482"/>
    </location>
</feature>
<evidence type="ECO:0000256" key="1">
    <source>
        <dbReference type="ARBA" id="ARBA00009995"/>
    </source>
</evidence>